<evidence type="ECO:0000256" key="1">
    <source>
        <dbReference type="ARBA" id="ARBA00011245"/>
    </source>
</evidence>
<dbReference type="GO" id="GO:0005524">
    <property type="term" value="F:ATP binding"/>
    <property type="evidence" value="ECO:0007669"/>
    <property type="project" value="UniProtKB-KW"/>
</dbReference>
<keyword evidence="2" id="KW-0547">Nucleotide-binding</keyword>
<dbReference type="PROSITE" id="PS00108">
    <property type="entry name" value="PROTEIN_KINASE_ST"/>
    <property type="match status" value="1"/>
</dbReference>
<reference evidence="5 6" key="1">
    <citation type="journal article" date="2006" name="Nature">
        <title>Global trends of whole-genome duplications revealed by the ciliate Paramecium tetraurelia.</title>
        <authorList>
            <consortium name="Genoscope"/>
            <person name="Aury J.-M."/>
            <person name="Jaillon O."/>
            <person name="Duret L."/>
            <person name="Noel B."/>
            <person name="Jubin C."/>
            <person name="Porcel B.M."/>
            <person name="Segurens B."/>
            <person name="Daubin V."/>
            <person name="Anthouard V."/>
            <person name="Aiach N."/>
            <person name="Arnaiz O."/>
            <person name="Billaut A."/>
            <person name="Beisson J."/>
            <person name="Blanc I."/>
            <person name="Bouhouche K."/>
            <person name="Camara F."/>
            <person name="Duharcourt S."/>
            <person name="Guigo R."/>
            <person name="Gogendeau D."/>
            <person name="Katinka M."/>
            <person name="Keller A.-M."/>
            <person name="Kissmehl R."/>
            <person name="Klotz C."/>
            <person name="Koll F."/>
            <person name="Le Moue A."/>
            <person name="Lepere C."/>
            <person name="Malinsky S."/>
            <person name="Nowacki M."/>
            <person name="Nowak J.K."/>
            <person name="Plattner H."/>
            <person name="Poulain J."/>
            <person name="Ruiz F."/>
            <person name="Serrano V."/>
            <person name="Zagulski M."/>
            <person name="Dessen P."/>
            <person name="Betermier M."/>
            <person name="Weissenbach J."/>
            <person name="Scarpelli C."/>
            <person name="Schachter V."/>
            <person name="Sperling L."/>
            <person name="Meyer E."/>
            <person name="Cohen J."/>
            <person name="Wincker P."/>
        </authorList>
    </citation>
    <scope>NUCLEOTIDE SEQUENCE [LARGE SCALE GENOMIC DNA]</scope>
    <source>
        <strain evidence="5 6">Stock d4-2</strain>
    </source>
</reference>
<dbReference type="OMA" id="SESHQWF"/>
<dbReference type="PANTHER" id="PTHR44167">
    <property type="entry name" value="OVARIAN-SPECIFIC SERINE/THREONINE-PROTEIN KINASE LOK-RELATED"/>
    <property type="match status" value="1"/>
</dbReference>
<dbReference type="eggNOG" id="KOG0032">
    <property type="taxonomic scope" value="Eukaryota"/>
</dbReference>
<dbReference type="InterPro" id="IPR008271">
    <property type="entry name" value="Ser/Thr_kinase_AS"/>
</dbReference>
<proteinExistence type="predicted"/>
<sequence length="489" mass="57501">MVVSYYSCEFKHCRSFFQQNYAEMKWSSTPLPFEFASYQFRDTVKIKEGDSLQIRDLKVYDNYLVFEDQNRTFWLDYENSIIDQLQDPKGIRLVKCFDQVEFYSESHQWFKLLKRHTIQSDFQKQYVLIKKISKGRFTEVSQSLIDQVYRTKNNSDGNDYAVKILRKSSLIDEADLIALFKEIKILRIVQTEFCVKFNEIFENSENIYIVMELLIGKDLDGHIEKSSFFSEEKTARFIFRLIKTISYLHSKGIMHRDIKPENIIFRQIDNLDSICLTDFGLADFYHSDGLYLFKRCGTPGYIAPEILRNEPYDYKVDVYSIGVIMYYVLVGKNPFDNVNSTQILINNQLGQVNFNDCKLSNTGLQFLKCILNDDQSDRLSSHEALNHIWFQVEKVSKIRQFVFKKKSDQKKHQSSASLQKKATVKYNNPSLSPTCKITLNQIYSPYHSRKLSQKVQFSQDLQNSQNTTTRISQFSISNIIQPLFISKFK</sequence>
<accession>A0D3X3</accession>
<evidence type="ECO:0000313" key="6">
    <source>
        <dbReference type="Proteomes" id="UP000000600"/>
    </source>
</evidence>
<dbReference type="KEGG" id="ptm:GSPATT00013205001"/>
<dbReference type="AlphaFoldDB" id="A0D3X3"/>
<dbReference type="InParanoid" id="A0D3X3"/>
<dbReference type="GO" id="GO:0007165">
    <property type="term" value="P:signal transduction"/>
    <property type="evidence" value="ECO:0000318"/>
    <property type="project" value="GO_Central"/>
</dbReference>
<dbReference type="GeneID" id="5030922"/>
<dbReference type="EMBL" id="CT868285">
    <property type="protein sequence ID" value="CAK77740.1"/>
    <property type="molecule type" value="Genomic_DNA"/>
</dbReference>
<gene>
    <name evidence="5" type="ORF">GSPATT00013205001</name>
</gene>
<dbReference type="Pfam" id="PF00069">
    <property type="entry name" value="Pkinase"/>
    <property type="match status" value="1"/>
</dbReference>
<dbReference type="Proteomes" id="UP000000600">
    <property type="component" value="Unassembled WGS sequence"/>
</dbReference>
<keyword evidence="3" id="KW-0067">ATP-binding</keyword>
<dbReference type="InterPro" id="IPR000719">
    <property type="entry name" value="Prot_kinase_dom"/>
</dbReference>
<name>A0D3X3_PARTE</name>
<dbReference type="FunFam" id="1.10.510.10:FF:000571">
    <property type="entry name" value="Maternal embryonic leucine zipper kinase"/>
    <property type="match status" value="1"/>
</dbReference>
<dbReference type="SMART" id="SM00220">
    <property type="entry name" value="S_TKc"/>
    <property type="match status" value="1"/>
</dbReference>
<evidence type="ECO:0000256" key="3">
    <source>
        <dbReference type="ARBA" id="ARBA00022840"/>
    </source>
</evidence>
<dbReference type="RefSeq" id="XP_001445137.1">
    <property type="nucleotide sequence ID" value="XM_001445100.1"/>
</dbReference>
<dbReference type="HOGENOM" id="CLU_000288_177_1_1"/>
<keyword evidence="6" id="KW-1185">Reference proteome</keyword>
<dbReference type="GO" id="GO:0004674">
    <property type="term" value="F:protein serine/threonine kinase activity"/>
    <property type="evidence" value="ECO:0000318"/>
    <property type="project" value="GO_Central"/>
</dbReference>
<feature type="domain" description="Protein kinase" evidence="4">
    <location>
        <begin position="126"/>
        <end position="390"/>
    </location>
</feature>
<dbReference type="InterPro" id="IPR011009">
    <property type="entry name" value="Kinase-like_dom_sf"/>
</dbReference>
<evidence type="ECO:0000259" key="4">
    <source>
        <dbReference type="PROSITE" id="PS50011"/>
    </source>
</evidence>
<dbReference type="OrthoDB" id="40902at2759"/>
<protein>
    <recommendedName>
        <fullName evidence="4">Protein kinase domain-containing protein</fullName>
    </recommendedName>
</protein>
<dbReference type="Gene3D" id="1.10.510.10">
    <property type="entry name" value="Transferase(Phosphotransferase) domain 1"/>
    <property type="match status" value="1"/>
</dbReference>
<dbReference type="SUPFAM" id="SSF56112">
    <property type="entry name" value="Protein kinase-like (PK-like)"/>
    <property type="match status" value="1"/>
</dbReference>
<organism evidence="5 6">
    <name type="scientific">Paramecium tetraurelia</name>
    <dbReference type="NCBI Taxonomy" id="5888"/>
    <lineage>
        <taxon>Eukaryota</taxon>
        <taxon>Sar</taxon>
        <taxon>Alveolata</taxon>
        <taxon>Ciliophora</taxon>
        <taxon>Intramacronucleata</taxon>
        <taxon>Oligohymenophorea</taxon>
        <taxon>Peniculida</taxon>
        <taxon>Parameciidae</taxon>
        <taxon>Paramecium</taxon>
    </lineage>
</organism>
<evidence type="ECO:0000313" key="5">
    <source>
        <dbReference type="EMBL" id="CAK77740.1"/>
    </source>
</evidence>
<dbReference type="PROSITE" id="PS50011">
    <property type="entry name" value="PROTEIN_KINASE_DOM"/>
    <property type="match status" value="1"/>
</dbReference>
<comment type="subunit">
    <text evidence="1">Monomer.</text>
</comment>
<dbReference type="PANTHER" id="PTHR44167:SF18">
    <property type="entry name" value="PROTEIN KINASE DOMAIN-CONTAINING PROTEIN"/>
    <property type="match status" value="1"/>
</dbReference>
<evidence type="ECO:0000256" key="2">
    <source>
        <dbReference type="ARBA" id="ARBA00022741"/>
    </source>
</evidence>